<dbReference type="RefSeq" id="WP_165814935.1">
    <property type="nucleotide sequence ID" value="NZ_BFFO01000002.1"/>
</dbReference>
<evidence type="ECO:0000313" key="2">
    <source>
        <dbReference type="EMBL" id="GBG96272.1"/>
    </source>
</evidence>
<reference evidence="2 3" key="1">
    <citation type="journal article" date="2018" name="Genome Announc.">
        <title>Draft Genome Sequence of Lactococcus sp. Strain NtB2 (JCM 32569), Isolated from the Gut of the Higher Termite Nasutitermes takasagoensis.</title>
        <authorList>
            <person name="Noda S."/>
            <person name="Aihara C."/>
            <person name="Yuki M."/>
            <person name="Ohkuma M."/>
        </authorList>
    </citation>
    <scope>NUCLEOTIDE SEQUENCE [LARGE SCALE GENOMIC DNA]</scope>
    <source>
        <strain evidence="2 3">NtB2</strain>
    </source>
</reference>
<feature type="chain" id="PRO_5015349394" evidence="1">
    <location>
        <begin position="32"/>
        <end position="53"/>
    </location>
</feature>
<evidence type="ECO:0000256" key="1">
    <source>
        <dbReference type="SAM" id="SignalP"/>
    </source>
</evidence>
<protein>
    <submittedName>
        <fullName evidence="2">Uncharacterized protein</fullName>
    </submittedName>
</protein>
<proteinExistence type="predicted"/>
<comment type="caution">
    <text evidence="2">The sequence shown here is derived from an EMBL/GenBank/DDBJ whole genome shotgun (WGS) entry which is preliminary data.</text>
</comment>
<organism evidence="2 3">
    <name type="scientific">Lactococcus termiticola</name>
    <dbReference type="NCBI Taxonomy" id="2169526"/>
    <lineage>
        <taxon>Bacteria</taxon>
        <taxon>Bacillati</taxon>
        <taxon>Bacillota</taxon>
        <taxon>Bacilli</taxon>
        <taxon>Lactobacillales</taxon>
        <taxon>Streptococcaceae</taxon>
        <taxon>Lactococcus</taxon>
    </lineage>
</organism>
<feature type="signal peptide" evidence="1">
    <location>
        <begin position="1"/>
        <end position="31"/>
    </location>
</feature>
<dbReference type="Proteomes" id="UP000245021">
    <property type="component" value="Unassembled WGS sequence"/>
</dbReference>
<evidence type="ECO:0000313" key="3">
    <source>
        <dbReference type="Proteomes" id="UP000245021"/>
    </source>
</evidence>
<keyword evidence="3" id="KW-1185">Reference proteome</keyword>
<gene>
    <name evidence="2" type="ORF">NtB2_00383</name>
</gene>
<dbReference type="AlphaFoldDB" id="A0A2R5HE18"/>
<accession>A0A2R5HE18</accession>
<sequence length="53" mass="5817">MRTQTLKKTLGTLAVATTLLGTTAFATSAHADTTLYRNWNSATGEHLYTSHYE</sequence>
<name>A0A2R5HE18_9LACT</name>
<keyword evidence="1" id="KW-0732">Signal</keyword>
<dbReference type="EMBL" id="BFFO01000002">
    <property type="protein sequence ID" value="GBG96272.1"/>
    <property type="molecule type" value="Genomic_DNA"/>
</dbReference>